<dbReference type="RefSeq" id="WP_135497379.1">
    <property type="nucleotide sequence ID" value="NZ_SRLD01000014.1"/>
</dbReference>
<protein>
    <recommendedName>
        <fullName evidence="4">Lipoprotein</fullName>
    </recommendedName>
</protein>
<evidence type="ECO:0000313" key="3">
    <source>
        <dbReference type="Proteomes" id="UP000297739"/>
    </source>
</evidence>
<accession>A0A4Z0PM66</accession>
<feature type="signal peptide" evidence="1">
    <location>
        <begin position="1"/>
        <end position="18"/>
    </location>
</feature>
<dbReference type="Pfam" id="PF26137">
    <property type="entry name" value="Toxin_SdpC"/>
    <property type="match status" value="1"/>
</dbReference>
<keyword evidence="1" id="KW-0732">Signal</keyword>
<gene>
    <name evidence="2" type="ORF">E5J99_08915</name>
</gene>
<dbReference type="Proteomes" id="UP000297739">
    <property type="component" value="Unassembled WGS sequence"/>
</dbReference>
<dbReference type="AlphaFoldDB" id="A0A4Z0PM66"/>
<organism evidence="2 3">
    <name type="scientific">Hymenobacter elongatus</name>
    <dbReference type="NCBI Taxonomy" id="877208"/>
    <lineage>
        <taxon>Bacteria</taxon>
        <taxon>Pseudomonadati</taxon>
        <taxon>Bacteroidota</taxon>
        <taxon>Cytophagia</taxon>
        <taxon>Cytophagales</taxon>
        <taxon>Hymenobacteraceae</taxon>
        <taxon>Hymenobacter</taxon>
    </lineage>
</organism>
<keyword evidence="3" id="KW-1185">Reference proteome</keyword>
<evidence type="ECO:0000313" key="2">
    <source>
        <dbReference type="EMBL" id="TGE16821.1"/>
    </source>
</evidence>
<dbReference type="EMBL" id="SRLD01000014">
    <property type="protein sequence ID" value="TGE16821.1"/>
    <property type="molecule type" value="Genomic_DNA"/>
</dbReference>
<evidence type="ECO:0000256" key="1">
    <source>
        <dbReference type="SAM" id="SignalP"/>
    </source>
</evidence>
<feature type="chain" id="PRO_5021342338" description="Lipoprotein" evidence="1">
    <location>
        <begin position="19"/>
        <end position="256"/>
    </location>
</feature>
<name>A0A4Z0PM66_9BACT</name>
<reference evidence="2 3" key="1">
    <citation type="submission" date="2019-04" db="EMBL/GenBank/DDBJ databases">
        <authorList>
            <person name="Feng G."/>
            <person name="Zhang J."/>
            <person name="Zhu H."/>
        </authorList>
    </citation>
    <scope>NUCLEOTIDE SEQUENCE [LARGE SCALE GENOMIC DNA]</scope>
    <source>
        <strain evidence="2 3">JCM 17223</strain>
    </source>
</reference>
<dbReference type="InterPro" id="IPR023888">
    <property type="entry name" value="SdpC-like"/>
</dbReference>
<comment type="caution">
    <text evidence="2">The sequence shown here is derived from an EMBL/GenBank/DDBJ whole genome shotgun (WGS) entry which is preliminary data.</text>
</comment>
<proteinExistence type="predicted"/>
<sequence length="256" mass="28045">MNSYFSPVTSLKALGLLAAGMSLMVSCSKDQVMSSAAPTPTPTSVADTKYSGEELFQGIFMVQGPVADRIPYLALQRSAMAKESRQHTQERQAAMRQITTFVKELDPGYFADLADAVASQDFSRIETALRKGAALHYSAVQKIVPRQLATKAAGQPLDLAAYDFSKQADLERYIKDSQLANTGVAQQEELEQPLVIEGYVMQLDWGLYPGPMMQFQCFVPNGLKGSTELTEAMQKRASLETDKLVRDIAFVGSRKG</sequence>
<evidence type="ECO:0008006" key="4">
    <source>
        <dbReference type="Google" id="ProtNLM"/>
    </source>
</evidence>
<dbReference type="OrthoDB" id="1453505at2"/>